<feature type="chain" id="PRO_5044822723" description="Cytochrome P450" evidence="10">
    <location>
        <begin position="19"/>
        <end position="523"/>
    </location>
</feature>
<comment type="caution">
    <text evidence="11">The sequence shown here is derived from an EMBL/GenBank/DDBJ whole genome shotgun (WGS) entry which is preliminary data.</text>
</comment>
<keyword evidence="3 8" id="KW-0349">Heme</keyword>
<evidence type="ECO:0000256" key="3">
    <source>
        <dbReference type="ARBA" id="ARBA00022617"/>
    </source>
</evidence>
<dbReference type="PANTHER" id="PTHR47944:SF19">
    <property type="entry name" value="CYTOCHROME P450 77A4"/>
    <property type="match status" value="1"/>
</dbReference>
<dbReference type="PANTHER" id="PTHR47944">
    <property type="entry name" value="CYTOCHROME P450 98A9"/>
    <property type="match status" value="1"/>
</dbReference>
<evidence type="ECO:0000256" key="10">
    <source>
        <dbReference type="SAM" id="SignalP"/>
    </source>
</evidence>
<dbReference type="InterPro" id="IPR002401">
    <property type="entry name" value="Cyt_P450_E_grp-I"/>
</dbReference>
<keyword evidence="4 8" id="KW-0479">Metal-binding</keyword>
<feature type="signal peptide" evidence="10">
    <location>
        <begin position="1"/>
        <end position="18"/>
    </location>
</feature>
<dbReference type="Pfam" id="PF00067">
    <property type="entry name" value="p450"/>
    <property type="match status" value="1"/>
</dbReference>
<protein>
    <recommendedName>
        <fullName evidence="13">Cytochrome P450</fullName>
    </recommendedName>
</protein>
<feature type="binding site" description="axial binding residue" evidence="8">
    <location>
        <position position="458"/>
    </location>
    <ligand>
        <name>heme</name>
        <dbReference type="ChEBI" id="CHEBI:30413"/>
    </ligand>
    <ligandPart>
        <name>Fe</name>
        <dbReference type="ChEBI" id="CHEBI:18248"/>
    </ligandPart>
</feature>
<keyword evidence="10" id="KW-0732">Signal</keyword>
<evidence type="ECO:0000256" key="6">
    <source>
        <dbReference type="ARBA" id="ARBA00023004"/>
    </source>
</evidence>
<dbReference type="AlphaFoldDB" id="A0ABC8K7Z2"/>
<dbReference type="SUPFAM" id="SSF48264">
    <property type="entry name" value="Cytochrome P450"/>
    <property type="match status" value="1"/>
</dbReference>
<name>A0ABC8K7Z2_ERUVS</name>
<evidence type="ECO:0000256" key="8">
    <source>
        <dbReference type="PIRSR" id="PIRSR602401-1"/>
    </source>
</evidence>
<dbReference type="InterPro" id="IPR036396">
    <property type="entry name" value="Cyt_P450_sf"/>
</dbReference>
<evidence type="ECO:0000256" key="4">
    <source>
        <dbReference type="ARBA" id="ARBA00022723"/>
    </source>
</evidence>
<keyword evidence="7 9" id="KW-0503">Monooxygenase</keyword>
<evidence type="ECO:0000256" key="5">
    <source>
        <dbReference type="ARBA" id="ARBA00023002"/>
    </source>
</evidence>
<sequence length="523" mass="59614">MNPSSFTLVLFFFTLVLGLAVRSLKSKKPKGQLPPGPPVIGNLFHLIFNRLSHVWIHCLMEKMQTEIACFRFSGINVITVTSSEIAREVLREKDEALADRSESYSSDLISHGYREVIFSSYGESWKRMKKVMTTQLMSPTMLNKTLGDRTLEADNIVTYVFNLSRSGSMTKPINVRDVILTYCHAVMMRMMFGQRHFDEVAHDGGLGLKEKEHMDAIYRALDCFYSFNVTNYIPFLRGWNIGGEEAEVREAVDIINRCNDPIIHERMNLWRKKGGKETKEDWLDTLITLKDDQGMPLFTFDEIRAQCKDINVATIDNTMNNVEWTIAEMLNHPEILDKAISELDMVVGKDRLVQESDIQQLNYIKACSRESFRLHPANAFIPPHRARQDTTLAGYFIPKGSQVLVSRVGLGRNPKIWDEANVFKPERHLDGRVGSSMEVTLMEPEMRFVIFSTGRRGCAGTKIGTSMTIMLLARLLQGFEWTLLNGKNQVELVHANSNLFMAKPLLACAKHRLAPNLYPKIKI</sequence>
<dbReference type="GO" id="GO:0046872">
    <property type="term" value="F:metal ion binding"/>
    <property type="evidence" value="ECO:0007669"/>
    <property type="project" value="UniProtKB-KW"/>
</dbReference>
<dbReference type="EMBL" id="CAKOAT010202044">
    <property type="protein sequence ID" value="CAH8355019.1"/>
    <property type="molecule type" value="Genomic_DNA"/>
</dbReference>
<organism evidence="11 12">
    <name type="scientific">Eruca vesicaria subsp. sativa</name>
    <name type="common">Garden rocket</name>
    <name type="synonym">Eruca sativa</name>
    <dbReference type="NCBI Taxonomy" id="29727"/>
    <lineage>
        <taxon>Eukaryota</taxon>
        <taxon>Viridiplantae</taxon>
        <taxon>Streptophyta</taxon>
        <taxon>Embryophyta</taxon>
        <taxon>Tracheophyta</taxon>
        <taxon>Spermatophyta</taxon>
        <taxon>Magnoliopsida</taxon>
        <taxon>eudicotyledons</taxon>
        <taxon>Gunneridae</taxon>
        <taxon>Pentapetalae</taxon>
        <taxon>rosids</taxon>
        <taxon>malvids</taxon>
        <taxon>Brassicales</taxon>
        <taxon>Brassicaceae</taxon>
        <taxon>Brassiceae</taxon>
        <taxon>Eruca</taxon>
    </lineage>
</organism>
<keyword evidence="5 9" id="KW-0560">Oxidoreductase</keyword>
<keyword evidence="6 8" id="KW-0408">Iron</keyword>
<accession>A0ABC8K7Z2</accession>
<evidence type="ECO:0000256" key="9">
    <source>
        <dbReference type="RuleBase" id="RU000461"/>
    </source>
</evidence>
<evidence type="ECO:0008006" key="13">
    <source>
        <dbReference type="Google" id="ProtNLM"/>
    </source>
</evidence>
<proteinExistence type="inferred from homology"/>
<evidence type="ECO:0000256" key="1">
    <source>
        <dbReference type="ARBA" id="ARBA00001971"/>
    </source>
</evidence>
<dbReference type="PROSITE" id="PS00086">
    <property type="entry name" value="CYTOCHROME_P450"/>
    <property type="match status" value="1"/>
</dbReference>
<dbReference type="PRINTS" id="PR00463">
    <property type="entry name" value="EP450I"/>
</dbReference>
<evidence type="ECO:0000256" key="2">
    <source>
        <dbReference type="ARBA" id="ARBA00010617"/>
    </source>
</evidence>
<gene>
    <name evidence="11" type="ORF">ERUC_LOCUS20774</name>
</gene>
<evidence type="ECO:0000313" key="11">
    <source>
        <dbReference type="EMBL" id="CAH8355019.1"/>
    </source>
</evidence>
<dbReference type="InterPro" id="IPR001128">
    <property type="entry name" value="Cyt_P450"/>
</dbReference>
<dbReference type="Proteomes" id="UP001642260">
    <property type="component" value="Unassembled WGS sequence"/>
</dbReference>
<dbReference type="Gene3D" id="1.10.630.10">
    <property type="entry name" value="Cytochrome P450"/>
    <property type="match status" value="1"/>
</dbReference>
<reference evidence="11 12" key="1">
    <citation type="submission" date="2022-03" db="EMBL/GenBank/DDBJ databases">
        <authorList>
            <person name="Macdonald S."/>
            <person name="Ahmed S."/>
            <person name="Newling K."/>
        </authorList>
    </citation>
    <scope>NUCLEOTIDE SEQUENCE [LARGE SCALE GENOMIC DNA]</scope>
</reference>
<comment type="cofactor">
    <cofactor evidence="1 8">
        <name>heme</name>
        <dbReference type="ChEBI" id="CHEBI:30413"/>
    </cofactor>
</comment>
<dbReference type="GO" id="GO:0004497">
    <property type="term" value="F:monooxygenase activity"/>
    <property type="evidence" value="ECO:0007669"/>
    <property type="project" value="UniProtKB-KW"/>
</dbReference>
<comment type="similarity">
    <text evidence="2 9">Belongs to the cytochrome P450 family.</text>
</comment>
<keyword evidence="12" id="KW-1185">Reference proteome</keyword>
<evidence type="ECO:0000256" key="7">
    <source>
        <dbReference type="ARBA" id="ARBA00023033"/>
    </source>
</evidence>
<evidence type="ECO:0000313" key="12">
    <source>
        <dbReference type="Proteomes" id="UP001642260"/>
    </source>
</evidence>
<dbReference type="InterPro" id="IPR017972">
    <property type="entry name" value="Cyt_P450_CS"/>
</dbReference>